<comment type="caution">
    <text evidence="1">The sequence shown here is derived from an EMBL/GenBank/DDBJ whole genome shotgun (WGS) entry which is preliminary data.</text>
</comment>
<dbReference type="Proteomes" id="UP000593564">
    <property type="component" value="Unassembled WGS sequence"/>
</dbReference>
<proteinExistence type="predicted"/>
<evidence type="ECO:0000313" key="1">
    <source>
        <dbReference type="EMBL" id="KAF5932651.1"/>
    </source>
</evidence>
<reference evidence="2" key="1">
    <citation type="journal article" date="2020" name="Nat. Commun.">
        <title>Genome assembly of wild tea tree DASZ reveals pedigree and selection history of tea varieties.</title>
        <authorList>
            <person name="Zhang W."/>
            <person name="Zhang Y."/>
            <person name="Qiu H."/>
            <person name="Guo Y."/>
            <person name="Wan H."/>
            <person name="Zhang X."/>
            <person name="Scossa F."/>
            <person name="Alseekh S."/>
            <person name="Zhang Q."/>
            <person name="Wang P."/>
            <person name="Xu L."/>
            <person name="Schmidt M.H."/>
            <person name="Jia X."/>
            <person name="Li D."/>
            <person name="Zhu A."/>
            <person name="Guo F."/>
            <person name="Chen W."/>
            <person name="Ni D."/>
            <person name="Usadel B."/>
            <person name="Fernie A.R."/>
            <person name="Wen W."/>
        </authorList>
    </citation>
    <scope>NUCLEOTIDE SEQUENCE [LARGE SCALE GENOMIC DNA]</scope>
    <source>
        <strain evidence="2">cv. G240</strain>
    </source>
</reference>
<dbReference type="EMBL" id="JACBKZ010000014">
    <property type="protein sequence ID" value="KAF5932651.1"/>
    <property type="molecule type" value="Genomic_DNA"/>
</dbReference>
<protein>
    <submittedName>
        <fullName evidence="1">Uncharacterized protein</fullName>
    </submittedName>
</protein>
<keyword evidence="2" id="KW-1185">Reference proteome</keyword>
<evidence type="ECO:0000313" key="2">
    <source>
        <dbReference type="Proteomes" id="UP000593564"/>
    </source>
</evidence>
<dbReference type="AlphaFoldDB" id="A0A7J7FXE7"/>
<organism evidence="1 2">
    <name type="scientific">Camellia sinensis</name>
    <name type="common">Tea plant</name>
    <name type="synonym">Thea sinensis</name>
    <dbReference type="NCBI Taxonomy" id="4442"/>
    <lineage>
        <taxon>Eukaryota</taxon>
        <taxon>Viridiplantae</taxon>
        <taxon>Streptophyta</taxon>
        <taxon>Embryophyta</taxon>
        <taxon>Tracheophyta</taxon>
        <taxon>Spermatophyta</taxon>
        <taxon>Magnoliopsida</taxon>
        <taxon>eudicotyledons</taxon>
        <taxon>Gunneridae</taxon>
        <taxon>Pentapetalae</taxon>
        <taxon>asterids</taxon>
        <taxon>Ericales</taxon>
        <taxon>Theaceae</taxon>
        <taxon>Camellia</taxon>
    </lineage>
</organism>
<sequence>MYFFRHSIIRSLCEKSQVMEDLKPYIYTLAGDSRNDELVIIQQFLQDLFIARVDCPGLAYQWTYTYEDEEQPCLDEERCNKRSEHFGRCQCNLDFSICLCQINLATFKPLEIEIRGETRYLIAPKLLDYGFVSRLIFTDPDQTDNFGHKLAHAVLCVMEEHHPYVEALIDSKLSEWKEIWCNPAKHKMYLRGTSTFPGYPGLLNRRPWPCRRFSLKDQLNK</sequence>
<reference evidence="1 2" key="2">
    <citation type="submission" date="2020-07" db="EMBL/GenBank/DDBJ databases">
        <title>Genome assembly of wild tea tree DASZ reveals pedigree and selection history of tea varieties.</title>
        <authorList>
            <person name="Zhang W."/>
        </authorList>
    </citation>
    <scope>NUCLEOTIDE SEQUENCE [LARGE SCALE GENOMIC DNA]</scope>
    <source>
        <strain evidence="2">cv. G240</strain>
        <tissue evidence="1">Leaf</tissue>
    </source>
</reference>
<name>A0A7J7FXE7_CAMSI</name>
<accession>A0A7J7FXE7</accession>
<gene>
    <name evidence="1" type="ORF">HYC85_028822</name>
</gene>